<feature type="compositionally biased region" description="Basic and acidic residues" evidence="3">
    <location>
        <begin position="1908"/>
        <end position="1922"/>
    </location>
</feature>
<evidence type="ECO:0000256" key="3">
    <source>
        <dbReference type="SAM" id="MobiDB-lite"/>
    </source>
</evidence>
<keyword evidence="6" id="KW-1185">Reference proteome</keyword>
<protein>
    <recommendedName>
        <fullName evidence="4">ShKT domain-containing protein</fullName>
    </recommendedName>
</protein>
<dbReference type="InterPro" id="IPR003582">
    <property type="entry name" value="ShKT_dom"/>
</dbReference>
<proteinExistence type="predicted"/>
<feature type="region of interest" description="Disordered" evidence="3">
    <location>
        <begin position="1903"/>
        <end position="1938"/>
    </location>
</feature>
<dbReference type="PANTHER" id="PTHR15720">
    <property type="entry name" value="GREB1-RELATED"/>
    <property type="match status" value="1"/>
</dbReference>
<comment type="caution">
    <text evidence="2">Lacks conserved residue(s) required for the propagation of feature annotation.</text>
</comment>
<feature type="compositionally biased region" description="Basic and acidic residues" evidence="3">
    <location>
        <begin position="1778"/>
        <end position="1788"/>
    </location>
</feature>
<dbReference type="PROSITE" id="PS51670">
    <property type="entry name" value="SHKT"/>
    <property type="match status" value="1"/>
</dbReference>
<gene>
    <name evidence="5" type="ORF">P5673_024718</name>
</gene>
<name>A0AAD9Q3S5_ACRCE</name>
<evidence type="ECO:0000313" key="6">
    <source>
        <dbReference type="Proteomes" id="UP001249851"/>
    </source>
</evidence>
<evidence type="ECO:0000259" key="4">
    <source>
        <dbReference type="PROSITE" id="PS51670"/>
    </source>
</evidence>
<evidence type="ECO:0000313" key="5">
    <source>
        <dbReference type="EMBL" id="KAK2554004.1"/>
    </source>
</evidence>
<comment type="caution">
    <text evidence="5">The sequence shown here is derived from an EMBL/GenBank/DDBJ whole genome shotgun (WGS) entry which is preliminary data.</text>
</comment>
<reference evidence="5" key="1">
    <citation type="journal article" date="2023" name="G3 (Bethesda)">
        <title>Whole genome assembly and annotation of the endangered Caribbean coral Acropora cervicornis.</title>
        <authorList>
            <person name="Selwyn J.D."/>
            <person name="Vollmer S.V."/>
        </authorList>
    </citation>
    <scope>NUCLEOTIDE SEQUENCE</scope>
    <source>
        <strain evidence="5">K2</strain>
    </source>
</reference>
<dbReference type="SUPFAM" id="SSF48403">
    <property type="entry name" value="Ankyrin repeat"/>
    <property type="match status" value="1"/>
</dbReference>
<dbReference type="Proteomes" id="UP001249851">
    <property type="component" value="Unassembled WGS sequence"/>
</dbReference>
<feature type="region of interest" description="Disordered" evidence="3">
    <location>
        <begin position="1741"/>
        <end position="1856"/>
    </location>
</feature>
<feature type="compositionally biased region" description="Basic and acidic residues" evidence="3">
    <location>
        <begin position="1800"/>
        <end position="1810"/>
    </location>
</feature>
<dbReference type="PANTHER" id="PTHR15720:SF14">
    <property type="entry name" value="GREB1-LIKE PROTEIN"/>
    <property type="match status" value="1"/>
</dbReference>
<feature type="compositionally biased region" description="Basic and acidic residues" evidence="3">
    <location>
        <begin position="1832"/>
        <end position="1843"/>
    </location>
</feature>
<evidence type="ECO:0000256" key="2">
    <source>
        <dbReference type="PROSITE-ProRule" id="PRU01005"/>
    </source>
</evidence>
<feature type="domain" description="ShKT" evidence="4">
    <location>
        <begin position="2209"/>
        <end position="2252"/>
    </location>
</feature>
<dbReference type="InterPro" id="IPR036770">
    <property type="entry name" value="Ankyrin_rpt-contain_sf"/>
</dbReference>
<dbReference type="InterPro" id="IPR048657">
    <property type="entry name" value="GREB1-like_cpSF2"/>
</dbReference>
<reference evidence="5" key="2">
    <citation type="journal article" date="2023" name="Science">
        <title>Genomic signatures of disease resistance in endangered staghorn corals.</title>
        <authorList>
            <person name="Vollmer S.V."/>
            <person name="Selwyn J.D."/>
            <person name="Despard B.A."/>
            <person name="Roesel C.L."/>
        </authorList>
    </citation>
    <scope>NUCLEOTIDE SEQUENCE</scope>
    <source>
        <strain evidence="5">K2</strain>
    </source>
</reference>
<dbReference type="EMBL" id="JARQWQ010000073">
    <property type="protein sequence ID" value="KAK2554004.1"/>
    <property type="molecule type" value="Genomic_DNA"/>
</dbReference>
<dbReference type="GO" id="GO:0090729">
    <property type="term" value="F:toxin activity"/>
    <property type="evidence" value="ECO:0007669"/>
    <property type="project" value="UniProtKB-KW"/>
</dbReference>
<evidence type="ECO:0000256" key="1">
    <source>
        <dbReference type="ARBA" id="ARBA00022656"/>
    </source>
</evidence>
<sequence length="2253" mass="257412">MFKCLTAKMSEQSEGPVKDTDALPLVAVTCSSTGDTVFIKFELEEHRCGEQCSLFADFVTEVVDAVDDQSRKKLLQLLEPSSRVCGDLQALNEKRKRWGDHDDEIFAKARKRCAALEDLISVYPESQGKIRSVDVRISDEIDPSGKLRKQIKEIKVVDSSDSDCEIIGDFQESQDLFENHSYPPDEDEKIEEEDQANSCYHTTQMDMADILKKRIKTIMRHYHGIDELSRAFDDVDFVVYTARYRMLSDQTEKRICHPHAGVLSKEQLEARHEGNVKKRMFMYVRSAETDGHFAQLKRDIEDKPRTLFIIIADECHWGITKDKDRTPSAHNLFINEWGKEQSPRNVVVLQISATPFNLLTQNSRLREVKCALLSRKISTTHKNYEAGDLLVLENGSDLGEDVTETSKEVELHVVHWSEVELKSLEGGVWMKLKSTLSVKDSPYQYLRVSFDGKLDVTSNEGDATDFIVQGNQGIVTIKPLLSTGQMLTMTTDDKGKLEARDDPLEPAYFEVKLDFGVGVVAFSLQGKGGLYLAVDEHGLVHLQAAKVEKKCGVAMMRPKQDVAQVSFQFYIDRCWPVKGGEGGHQYMSLNYYLSSLNCESNRHKRIREDEVFQNVVKKAKREEKISKTSIADAMLCAEYCYYVFHVSTFDCEDKIRQVLNNDMDNSPSFKFTKALKRFIRKLKKSQEEECKRAKKGIKPEAFEFFRNEIRDRVKDAFRYNLKQRQRSDYVMHEGDEELLAASFVAYVMHHSERELQKIVEETHSTSIVEKIKKMLRKNACQKMVEIWKSHVQESETNSLVLSLIQSGQQEFGKMKVVRAKNMDTANQFYNSLKFAQAMCSLEECFEIIKDYGGIQIKDQLVTSNPFFKKLQTINCQAKIDCLCKDLELKPRQKKCVNCGHVHKLITQYEDLENLACLLILVDKGRMGDTFPQSFDCLDLRLSYDSKPLYLSTIIQELGRICRYAKIPVDDSRAQNIPYVLIGPELYRALKESMKRSPSIMSLISRNRKANKVDRYMTEQTRADVHTSFPLRWPDYEASKDSYDHENQQTHRNRILLQAEPQIGKTGTYLCLIKLLRLDILGKEKVLSASKREEGTFYLLQGNEPSEKFLVTDTEVKQNWQFPYWKTIQNLPSLNAKAVAPGKYSFEDCFYTHDTEENPFTLMKPRKSAHNYQKAKYEDDFRAFQWHHFLDCSECGLLIEAQEPILDTIQMMMDGARISVTCSLPFKFLQDRNLREQLRSRGFNVGDKQGHSLLAATNSTPTLPYWIFHPSHRDDPRKCLFNYHHVMQEENRVASFIQGAVVRSAKFEAYRSTWGKILAIFQLPDELPNCDRRADEGGVGYSRLFIQKMAYGLHLEYVFVIDDNVATMREAQFSFGEQTGLNATVLRNEDGTMKMQRCSFLKPLVYLQKIAEGKVNPPDDREKYEPHPLKEQFENCPLYSYTGPAKLFGNKEHDSYGVLGLLRSVPIVRRPFSKTQVYALVLLNVKSTVEKGVFYRPWPCWEDLRFNDDCDKAGLWVVKCNRYCFYKLQYQDWINNLAFPCIYQWNEESKLEESPLECELPKDLEKSVILKHLRNLVETEGHDYCFKGQIGDAGPEDGHTDTEGAVDIAGGGVSRSADCPMGILEQLEIEKNVKKSSGVPVLILSYDYSPTLPFKSLFMLNESYCSTTKKIVFVVSAKQLQETRILKDGLTLADVRRGSFFHFFSTEMNKKNGNVAIFSAADPGRLSLRWIVIDVSFSKQELREENNSNTTSEKSSTKQRTIERPESGASKNPGEGTEIDQRHSKRSTESDVEDLQQNKRPLTEDQREHLNVHRVNSNSKKVVVGHKMTPKVKKIDKTSQDSKPGKRKKSLYWETTTSKKPRVEGYVRDGPTTSTGEQIDVTHVTPGLSTNVLAKLATEFLSGAAHGSPGREKKTYSREREFNRSPVTGLTPDDPAYDEGTNTVTATIVKLWREKVKQGCDKDVTTEMIEKALDFEPEELEEPDGEGYNALTKACSLPSVGIDLVFHLLNVKKVDVNSQIPSSFNSDSPAARWLTPGMSALSVAIRRGNVNCVPTFMKRKTEIDFRSTDNNQNTALHHCVLSSIVPKTAFDRLFRCYKVLEWKKMKNVQDKSPLNIAKERWLEMLCAPRVLGLINKDIKAFYEMAHFCKQSTVDLLQRVEMCSHVVFTMANARLAGRMLHFASSNLPQDSKMETSRILILSFLIIPKVFCLDSDTGIVCRDLEDTMLCSNAMAAGNCDEYPWSGKCRLTCGRCG</sequence>
<keyword evidence="1" id="KW-0800">Toxin</keyword>
<dbReference type="Gene3D" id="1.25.40.20">
    <property type="entry name" value="Ankyrin repeat-containing domain"/>
    <property type="match status" value="1"/>
</dbReference>
<dbReference type="Pfam" id="PF20692">
    <property type="entry name" value="cpSF2-GREB1"/>
    <property type="match status" value="2"/>
</dbReference>
<organism evidence="5 6">
    <name type="scientific">Acropora cervicornis</name>
    <name type="common">Staghorn coral</name>
    <dbReference type="NCBI Taxonomy" id="6130"/>
    <lineage>
        <taxon>Eukaryota</taxon>
        <taxon>Metazoa</taxon>
        <taxon>Cnidaria</taxon>
        <taxon>Anthozoa</taxon>
        <taxon>Hexacorallia</taxon>
        <taxon>Scleractinia</taxon>
        <taxon>Astrocoeniina</taxon>
        <taxon>Acroporidae</taxon>
        <taxon>Acropora</taxon>
    </lineage>
</organism>
<accession>A0AAD9Q3S5</accession>
<dbReference type="InterPro" id="IPR028422">
    <property type="entry name" value="GREB1"/>
</dbReference>